<dbReference type="PANTHER" id="PTHR30634:SF7">
    <property type="entry name" value="VWA DOMAIN-CONTAINING PROTEIN"/>
    <property type="match status" value="1"/>
</dbReference>
<dbReference type="InterPro" id="IPR008912">
    <property type="entry name" value="Uncharacterised_CoxE"/>
</dbReference>
<sequence length="1139" mass="121961">MTRTGDTPRIVEALARDDIYLVGVRHHSPSLARALPTLLSRAEPDAVVIELPPEAYEWVEWIAHPDAVAPFAFAVAAEGHVSFWPFADFSPELVALRWAQRHQVPVVCGDLPSVAQTTAADYEDDAHTAIELGAPTGGVPVTQLLDEFVNAEHPDDAWDRLVEVPSTGAAPEAIRRAALAFGWTYRNSEIRSASPDARTAAREAAMRESIRRSQEKHGPRIAAVTGAWHSPALTARHIAQTKTDDKETLDRWVVGEGTSSLVAYAQPLLDSRSGYPSGIRDPQWQQTVLTHGHDAVQFERAVAGMLTEIGAGIRMKGHPCGPAEIAEAHRMALDLASLRKLPAPGRRELLEACTSVFAQGSVLGLGRVVASVAENVLVGSDQGQLAKATPRSGLSPAFIDDLAALRLPGPGDKTKQVTLEPLRLNSDGDSLDTRREVFLHRSRVAGVAYAQQVNVVGVGGAQAVSTRWKLTFDASTEATLAKAGGFGVVLAQAAAGKLRSRRPGKDADPEMLVIGLNDASQAGLLREFDWWLTAAASVLPTTAGMKTLISALETLANVRSGAVAGMLQMGEQRTEAVTEVLHQLADAAIAHVVGIKGSNDPSDARMLAGIAALRFDGLGLRLTQSLDSFLDDASPLMQGVATALLHRLEQLPQGTPGFSERVRSTTDLSALRRWITGFIVAAPEQFNDDPELLADLREGVENLDEAQFVARLPGLRGGFDDLSSAERERILHALETETATPAQVPVGKLEQWSIEDKAAWERLQRLGLSSMRLDPAQRWALVLGRRRYQLATPEQRRLARSLDQLYGNGSGKGSTPDALDGFGGTLPPFPTAREWADELDAFFGEEVRDDIAAEAVAAGNPLGLDLLVDAQPRASVELLNTVLSLSGALSESMIAKLRPLLKRMVAELSAALADQLRPDLRGLSGWRPSTKPSARLDAQSTIRRNLRHVVMEQRGRPKLVVATPVFREPVARRSDWHVIIAVDVSGSMEPSTVFAALTAAILAGTDALSVSFLAFSTQVIDLSDHVDDPLSLLLEVQVGGGTDIAGALRVAQDRVRVPSRTMLVVISDFDEGGPPSDLLAQVESLHNTGTRLLGCAALDDTGQARYNAAIAGQVAAAGMTVSAVSPTALAHWVAEQVNQ</sequence>
<organism evidence="2 3">
    <name type="scientific">Corynebacterium lehmanniae</name>
    <dbReference type="NCBI Taxonomy" id="2913497"/>
    <lineage>
        <taxon>Bacteria</taxon>
        <taxon>Bacillati</taxon>
        <taxon>Actinomycetota</taxon>
        <taxon>Actinomycetes</taxon>
        <taxon>Mycobacteriales</taxon>
        <taxon>Corynebacteriaceae</taxon>
        <taxon>Corynebacterium</taxon>
    </lineage>
</organism>
<dbReference type="EMBL" id="JAKMUR010000012">
    <property type="protein sequence ID" value="MCZ9291945.1"/>
    <property type="molecule type" value="Genomic_DNA"/>
</dbReference>
<dbReference type="SUPFAM" id="SSF53300">
    <property type="entry name" value="vWA-like"/>
    <property type="match status" value="1"/>
</dbReference>
<keyword evidence="3" id="KW-1185">Reference proteome</keyword>
<accession>A0ABT4R8Q3</accession>
<name>A0ABT4R8Q3_9CORY</name>
<gene>
    <name evidence="2" type="ORF">L8U61_07330</name>
</gene>
<dbReference type="InterPro" id="IPR043737">
    <property type="entry name" value="DUF5682"/>
</dbReference>
<reference evidence="2" key="1">
    <citation type="submission" date="2022-02" db="EMBL/GenBank/DDBJ databases">
        <title>Corynebacterium sp. from urogenital microbiome.</title>
        <authorList>
            <person name="Cappelli E.A."/>
            <person name="Ribeiro T.G."/>
            <person name="Peixe L."/>
        </authorList>
    </citation>
    <scope>NUCLEOTIDE SEQUENCE</scope>
    <source>
        <strain evidence="2">C8Ua_144</strain>
    </source>
</reference>
<evidence type="ECO:0000313" key="2">
    <source>
        <dbReference type="EMBL" id="MCZ9291945.1"/>
    </source>
</evidence>
<dbReference type="PANTHER" id="PTHR30634">
    <property type="entry name" value="OUTER MEMBRANE LOLAB LIPOPROTEIN INSERTION APPARATUS"/>
    <property type="match status" value="1"/>
</dbReference>
<protein>
    <submittedName>
        <fullName evidence="2">DUF5682 family protein</fullName>
    </submittedName>
</protein>
<dbReference type="Gene3D" id="3.40.50.410">
    <property type="entry name" value="von Willebrand factor, type A domain"/>
    <property type="match status" value="1"/>
</dbReference>
<dbReference type="Proteomes" id="UP001146453">
    <property type="component" value="Unassembled WGS sequence"/>
</dbReference>
<proteinExistence type="predicted"/>
<dbReference type="InterPro" id="IPR002035">
    <property type="entry name" value="VWF_A"/>
</dbReference>
<dbReference type="InterPro" id="IPR036465">
    <property type="entry name" value="vWFA_dom_sf"/>
</dbReference>
<dbReference type="InterPro" id="IPR050458">
    <property type="entry name" value="LolB"/>
</dbReference>
<evidence type="ECO:0000313" key="3">
    <source>
        <dbReference type="Proteomes" id="UP001146453"/>
    </source>
</evidence>
<feature type="domain" description="VWFA" evidence="1">
    <location>
        <begin position="975"/>
        <end position="1134"/>
    </location>
</feature>
<comment type="caution">
    <text evidence="2">The sequence shown here is derived from an EMBL/GenBank/DDBJ whole genome shotgun (WGS) entry which is preliminary data.</text>
</comment>
<dbReference type="SMART" id="SM00327">
    <property type="entry name" value="VWA"/>
    <property type="match status" value="1"/>
</dbReference>
<dbReference type="Pfam" id="PF05762">
    <property type="entry name" value="VWA_CoxE"/>
    <property type="match status" value="1"/>
</dbReference>
<evidence type="ECO:0000259" key="1">
    <source>
        <dbReference type="SMART" id="SM00327"/>
    </source>
</evidence>
<dbReference type="RefSeq" id="WP_269952380.1">
    <property type="nucleotide sequence ID" value="NZ_JAKMUR010000012.1"/>
</dbReference>
<dbReference type="Pfam" id="PF18934">
    <property type="entry name" value="DUF5682"/>
    <property type="match status" value="1"/>
</dbReference>